<evidence type="ECO:0000256" key="13">
    <source>
        <dbReference type="RuleBase" id="RU000304"/>
    </source>
</evidence>
<reference evidence="17" key="1">
    <citation type="journal article" date="2012" name="G3 (Bethesda)">
        <title>Pichia sorbitophila, an interspecies yeast hybrid reveals early steps of genome resolution following polyploidization.</title>
        <authorList>
            <person name="Leh Louis V."/>
            <person name="Despons L."/>
            <person name="Friedrich A."/>
            <person name="Martin T."/>
            <person name="Durrens P."/>
            <person name="Casaregola S."/>
            <person name="Neuveglise C."/>
            <person name="Fairhead C."/>
            <person name="Marck C."/>
            <person name="Cruz J.A."/>
            <person name="Straub M.L."/>
            <person name="Kugler V."/>
            <person name="Sacerdot C."/>
            <person name="Uzunov Z."/>
            <person name="Thierry A."/>
            <person name="Weiss S."/>
            <person name="Bleykasten C."/>
            <person name="De Montigny J."/>
            <person name="Jacques N."/>
            <person name="Jung P."/>
            <person name="Lemaire M."/>
            <person name="Mallet S."/>
            <person name="Morel G."/>
            <person name="Richard G.F."/>
            <person name="Sarkar A."/>
            <person name="Savel G."/>
            <person name="Schacherer J."/>
            <person name="Seret M.L."/>
            <person name="Talla E."/>
            <person name="Samson G."/>
            <person name="Jubin C."/>
            <person name="Poulain J."/>
            <person name="Vacherie B."/>
            <person name="Barbe V."/>
            <person name="Pelletier E."/>
            <person name="Sherman D.J."/>
            <person name="Westhof E."/>
            <person name="Weissenbach J."/>
            <person name="Baret P.V."/>
            <person name="Wincker P."/>
            <person name="Gaillardin C."/>
            <person name="Dujon B."/>
            <person name="Souciet J.L."/>
        </authorList>
    </citation>
    <scope>NUCLEOTIDE SEQUENCE [LARGE SCALE GENOMIC DNA]</scope>
    <source>
        <strain evidence="17">CBS 270.75 / DBVPG 7215 / KCTC 17166 / NRRL Y-17582</strain>
    </source>
</reference>
<evidence type="ECO:0000256" key="11">
    <source>
        <dbReference type="ARBA" id="ARBA00047430"/>
    </source>
</evidence>
<sequence>MLSPLEKSPKEDTKKKVEKLNKPKDPPLVQGHAITKFLNKVTGQPASYVNKLDYIFGKTLGAGAFGVVRQARNSNNDEDVAVKILLKRALKGDELNMLYDELMILQKLDHPHIVKFKDWFESKDKFYIVTQLATGGELFDRILKKGRFTETDAVKIVVQMLEAIEYMHSKNVVHRDLKPENVLYLNPSDDSELVISDFGIAKQLSSEDHLIHRAAGSMGYVAPEVLTTSGHGKPCDIWSLGVITYTLLCGYSPFVAESSEGFLEEVTRSKYPVTFHKPYWNSISVEAKEFILKALTLDPSERPTATELLQDTWIISKQQNTEDLLPTIREGFNASRKFREAMHIVILNNRIKKLRQLYGVDDEFDTDLEENDSSSSERKSLGVESLQSTLRSLSLKSPTDQSTEQKQLKSQLTQQAFVQLVLAAKENKDKILKYQDTENSMGSTGSTNSDK</sequence>
<dbReference type="HOGENOM" id="CLU_000288_63_0_1"/>
<dbReference type="GeneID" id="11469657"/>
<evidence type="ECO:0000256" key="4">
    <source>
        <dbReference type="ARBA" id="ARBA00022553"/>
    </source>
</evidence>
<evidence type="ECO:0000313" key="17">
    <source>
        <dbReference type="Proteomes" id="UP000006790"/>
    </source>
</evidence>
<dbReference type="InParanoid" id="G8JN52"/>
<dbReference type="InterPro" id="IPR008271">
    <property type="entry name" value="Ser/Thr_kinase_AS"/>
</dbReference>
<dbReference type="PROSITE" id="PS50011">
    <property type="entry name" value="PROTEIN_KINASE_DOM"/>
    <property type="match status" value="1"/>
</dbReference>
<dbReference type="InterPro" id="IPR011009">
    <property type="entry name" value="Kinase-like_dom_sf"/>
</dbReference>
<evidence type="ECO:0000256" key="12">
    <source>
        <dbReference type="PROSITE-ProRule" id="PRU10141"/>
    </source>
</evidence>
<comment type="catalytic activity">
    <reaction evidence="10">
        <text>L-threonyl-[protein] + ATP = O-phospho-L-threonyl-[protein] + ADP + H(+)</text>
        <dbReference type="Rhea" id="RHEA:46608"/>
        <dbReference type="Rhea" id="RHEA-COMP:11060"/>
        <dbReference type="Rhea" id="RHEA-COMP:11605"/>
        <dbReference type="ChEBI" id="CHEBI:15378"/>
        <dbReference type="ChEBI" id="CHEBI:30013"/>
        <dbReference type="ChEBI" id="CHEBI:30616"/>
        <dbReference type="ChEBI" id="CHEBI:61977"/>
        <dbReference type="ChEBI" id="CHEBI:456216"/>
        <dbReference type="EC" id="2.7.11.17"/>
    </reaction>
</comment>
<feature type="region of interest" description="Disordered" evidence="14">
    <location>
        <begin position="432"/>
        <end position="451"/>
    </location>
</feature>
<evidence type="ECO:0000256" key="6">
    <source>
        <dbReference type="ARBA" id="ARBA00022741"/>
    </source>
</evidence>
<dbReference type="KEGG" id="erc:Ecym_1275"/>
<keyword evidence="9" id="KW-0112">Calmodulin-binding</keyword>
<accession>G8JN52</accession>
<dbReference type="GO" id="GO:0004683">
    <property type="term" value="F:calcium/calmodulin-dependent protein kinase activity"/>
    <property type="evidence" value="ECO:0007669"/>
    <property type="project" value="UniProtKB-EC"/>
</dbReference>
<protein>
    <recommendedName>
        <fullName evidence="2">calcium/calmodulin-dependent protein kinase</fullName>
        <ecNumber evidence="2">2.7.11.17</ecNumber>
    </recommendedName>
</protein>
<keyword evidence="6 12" id="KW-0547">Nucleotide-binding</keyword>
<keyword evidence="8 12" id="KW-0067">ATP-binding</keyword>
<keyword evidence="4" id="KW-0597">Phosphoprotein</keyword>
<dbReference type="SUPFAM" id="SSF56112">
    <property type="entry name" value="Protein kinase-like (PK-like)"/>
    <property type="match status" value="1"/>
</dbReference>
<dbReference type="GO" id="GO:0005524">
    <property type="term" value="F:ATP binding"/>
    <property type="evidence" value="ECO:0007669"/>
    <property type="project" value="UniProtKB-UniRule"/>
</dbReference>
<organism evidence="16 17">
    <name type="scientific">Eremothecium cymbalariae (strain CBS 270.75 / DBVPG 7215 / KCTC 17166 / NRRL Y-17582)</name>
    <name type="common">Yeast</name>
    <dbReference type="NCBI Taxonomy" id="931890"/>
    <lineage>
        <taxon>Eukaryota</taxon>
        <taxon>Fungi</taxon>
        <taxon>Dikarya</taxon>
        <taxon>Ascomycota</taxon>
        <taxon>Saccharomycotina</taxon>
        <taxon>Saccharomycetes</taxon>
        <taxon>Saccharomycetales</taxon>
        <taxon>Saccharomycetaceae</taxon>
        <taxon>Eremothecium</taxon>
    </lineage>
</organism>
<dbReference type="InterPro" id="IPR000719">
    <property type="entry name" value="Prot_kinase_dom"/>
</dbReference>
<comment type="catalytic activity">
    <reaction evidence="11">
        <text>L-seryl-[protein] + ATP = O-phospho-L-seryl-[protein] + ADP + H(+)</text>
        <dbReference type="Rhea" id="RHEA:17989"/>
        <dbReference type="Rhea" id="RHEA-COMP:9863"/>
        <dbReference type="Rhea" id="RHEA-COMP:11604"/>
        <dbReference type="ChEBI" id="CHEBI:15378"/>
        <dbReference type="ChEBI" id="CHEBI:29999"/>
        <dbReference type="ChEBI" id="CHEBI:30616"/>
        <dbReference type="ChEBI" id="CHEBI:83421"/>
        <dbReference type="ChEBI" id="CHEBI:456216"/>
        <dbReference type="EC" id="2.7.11.17"/>
    </reaction>
</comment>
<dbReference type="Proteomes" id="UP000006790">
    <property type="component" value="Chromosome 1"/>
</dbReference>
<keyword evidence="3 13" id="KW-0723">Serine/threonine-protein kinase</keyword>
<dbReference type="eggNOG" id="KOG0032">
    <property type="taxonomic scope" value="Eukaryota"/>
</dbReference>
<evidence type="ECO:0000313" key="16">
    <source>
        <dbReference type="EMBL" id="AET37516.1"/>
    </source>
</evidence>
<evidence type="ECO:0000256" key="7">
    <source>
        <dbReference type="ARBA" id="ARBA00022777"/>
    </source>
</evidence>
<dbReference type="RefSeq" id="XP_003644333.1">
    <property type="nucleotide sequence ID" value="XM_003644285.1"/>
</dbReference>
<dbReference type="AlphaFoldDB" id="G8JN52"/>
<evidence type="ECO:0000256" key="14">
    <source>
        <dbReference type="SAM" id="MobiDB-lite"/>
    </source>
</evidence>
<feature type="binding site" evidence="12">
    <location>
        <position position="91"/>
    </location>
    <ligand>
        <name>ATP</name>
        <dbReference type="ChEBI" id="CHEBI:30616"/>
    </ligand>
</feature>
<name>G8JN52_ERECY</name>
<dbReference type="CDD" id="cd05117">
    <property type="entry name" value="STKc_CAMK"/>
    <property type="match status" value="1"/>
</dbReference>
<dbReference type="EC" id="2.7.11.17" evidence="2"/>
<dbReference type="InterPro" id="IPR017441">
    <property type="entry name" value="Protein_kinase_ATP_BS"/>
</dbReference>
<evidence type="ECO:0000256" key="9">
    <source>
        <dbReference type="ARBA" id="ARBA00022860"/>
    </source>
</evidence>
<dbReference type="STRING" id="931890.G8JN52"/>
<proteinExistence type="inferred from homology"/>
<evidence type="ECO:0000259" key="15">
    <source>
        <dbReference type="PROSITE" id="PS50011"/>
    </source>
</evidence>
<dbReference type="PROSITE" id="PS00107">
    <property type="entry name" value="PROTEIN_KINASE_ATP"/>
    <property type="match status" value="1"/>
</dbReference>
<feature type="domain" description="Protein kinase" evidence="15">
    <location>
        <begin position="54"/>
        <end position="314"/>
    </location>
</feature>
<evidence type="ECO:0000256" key="1">
    <source>
        <dbReference type="ARBA" id="ARBA00005354"/>
    </source>
</evidence>
<dbReference type="FunCoup" id="G8JN52">
    <property type="interactions" value="436"/>
</dbReference>
<feature type="compositionally biased region" description="Basic and acidic residues" evidence="14">
    <location>
        <begin position="7"/>
        <end position="25"/>
    </location>
</feature>
<dbReference type="FunFam" id="1.10.510.10:FF:000449">
    <property type="entry name" value="Calcium/calmodulin-dependent protein kinase"/>
    <property type="match status" value="1"/>
</dbReference>
<feature type="compositionally biased region" description="Polar residues" evidence="14">
    <location>
        <begin position="437"/>
        <end position="451"/>
    </location>
</feature>
<evidence type="ECO:0000256" key="5">
    <source>
        <dbReference type="ARBA" id="ARBA00022679"/>
    </source>
</evidence>
<keyword evidence="7" id="KW-0418">Kinase</keyword>
<keyword evidence="17" id="KW-1185">Reference proteome</keyword>
<evidence type="ECO:0000256" key="8">
    <source>
        <dbReference type="ARBA" id="ARBA00022840"/>
    </source>
</evidence>
<dbReference type="Gene3D" id="3.30.200.20">
    <property type="entry name" value="Phosphorylase Kinase, domain 1"/>
    <property type="match status" value="1"/>
</dbReference>
<dbReference type="OrthoDB" id="40902at2759"/>
<evidence type="ECO:0000256" key="10">
    <source>
        <dbReference type="ARBA" id="ARBA00047307"/>
    </source>
</evidence>
<dbReference type="Pfam" id="PF00069">
    <property type="entry name" value="Pkinase"/>
    <property type="match status" value="1"/>
</dbReference>
<dbReference type="SMART" id="SM00220">
    <property type="entry name" value="S_TKc"/>
    <property type="match status" value="1"/>
</dbReference>
<dbReference type="GO" id="GO:0005516">
    <property type="term" value="F:calmodulin binding"/>
    <property type="evidence" value="ECO:0007669"/>
    <property type="project" value="UniProtKB-KW"/>
</dbReference>
<gene>
    <name evidence="16" type="ordered locus">Ecym_1275</name>
</gene>
<comment type="similarity">
    <text evidence="1">Belongs to the protein kinase superfamily. CAMK Ser/Thr protein kinase family. CaMK subfamily.</text>
</comment>
<keyword evidence="5" id="KW-0808">Transferase</keyword>
<dbReference type="PANTHER" id="PTHR24347">
    <property type="entry name" value="SERINE/THREONINE-PROTEIN KINASE"/>
    <property type="match status" value="1"/>
</dbReference>
<dbReference type="EMBL" id="CP002497">
    <property type="protein sequence ID" value="AET37516.1"/>
    <property type="molecule type" value="Genomic_DNA"/>
</dbReference>
<dbReference type="Gene3D" id="1.10.510.10">
    <property type="entry name" value="Transferase(Phosphotransferase) domain 1"/>
    <property type="match status" value="1"/>
</dbReference>
<evidence type="ECO:0000256" key="2">
    <source>
        <dbReference type="ARBA" id="ARBA00012434"/>
    </source>
</evidence>
<evidence type="ECO:0000256" key="3">
    <source>
        <dbReference type="ARBA" id="ARBA00022527"/>
    </source>
</evidence>
<dbReference type="PROSITE" id="PS00108">
    <property type="entry name" value="PROTEIN_KINASE_ST"/>
    <property type="match status" value="1"/>
</dbReference>
<dbReference type="OMA" id="HDWFESR"/>
<dbReference type="FunFam" id="3.30.200.20:FF:000278">
    <property type="entry name" value="Calcium/calmodulin-dependent protein kinase II"/>
    <property type="match status" value="1"/>
</dbReference>
<feature type="region of interest" description="Disordered" evidence="14">
    <location>
        <begin position="1"/>
        <end position="26"/>
    </location>
</feature>